<keyword evidence="3" id="KW-0597">Phosphoprotein</keyword>
<keyword evidence="15" id="KW-1185">Reference proteome</keyword>
<reference evidence="14" key="1">
    <citation type="submission" date="2023-03" db="EMBL/GenBank/DDBJ databases">
        <title>Chromosome-scale reference genome and RAD-based genetic map of yellow starthistle (Centaurea solstitialis) reveal putative structural variation and QTLs associated with invader traits.</title>
        <authorList>
            <person name="Reatini B."/>
            <person name="Cang F.A."/>
            <person name="Jiang Q."/>
            <person name="Mckibben M.T.W."/>
            <person name="Barker M.S."/>
            <person name="Rieseberg L.H."/>
            <person name="Dlugosch K.M."/>
        </authorList>
    </citation>
    <scope>NUCLEOTIDE SEQUENCE</scope>
    <source>
        <strain evidence="14">CAN-66</strain>
        <tissue evidence="14">Leaf</tissue>
    </source>
</reference>
<comment type="caution">
    <text evidence="14">The sequence shown here is derived from an EMBL/GenBank/DDBJ whole genome shotgun (WGS) entry which is preliminary data.</text>
</comment>
<dbReference type="Gene3D" id="3.30.200.20">
    <property type="entry name" value="Phosphorylase Kinase, domain 1"/>
    <property type="match status" value="2"/>
</dbReference>
<feature type="domain" description="Protein kinase" evidence="13">
    <location>
        <begin position="35"/>
        <end position="313"/>
    </location>
</feature>
<feature type="domain" description="Protein kinase" evidence="13">
    <location>
        <begin position="411"/>
        <end position="682"/>
    </location>
</feature>
<evidence type="ECO:0000256" key="9">
    <source>
        <dbReference type="ARBA" id="ARBA00022989"/>
    </source>
</evidence>
<dbReference type="FunFam" id="3.30.200.20:FF:000039">
    <property type="entry name" value="receptor-like protein kinase FERONIA"/>
    <property type="match status" value="1"/>
</dbReference>
<dbReference type="InterPro" id="IPR011009">
    <property type="entry name" value="Kinase-like_dom_sf"/>
</dbReference>
<keyword evidence="6 12" id="KW-0547">Nucleotide-binding</keyword>
<dbReference type="PROSITE" id="PS50011">
    <property type="entry name" value="PROTEIN_KINASE_DOM"/>
    <property type="match status" value="2"/>
</dbReference>
<name>A0AA38TCG6_9ASTR</name>
<dbReference type="SMART" id="SM00220">
    <property type="entry name" value="S_TKc"/>
    <property type="match status" value="2"/>
</dbReference>
<keyword evidence="7" id="KW-0418">Kinase</keyword>
<dbReference type="Pfam" id="PF07714">
    <property type="entry name" value="PK_Tyr_Ser-Thr"/>
    <property type="match status" value="2"/>
</dbReference>
<dbReference type="PROSITE" id="PS00107">
    <property type="entry name" value="PROTEIN_KINASE_ATP"/>
    <property type="match status" value="1"/>
</dbReference>
<evidence type="ECO:0000256" key="12">
    <source>
        <dbReference type="PROSITE-ProRule" id="PRU10141"/>
    </source>
</evidence>
<evidence type="ECO:0000256" key="10">
    <source>
        <dbReference type="ARBA" id="ARBA00023136"/>
    </source>
</evidence>
<dbReference type="PROSITE" id="PS00108">
    <property type="entry name" value="PROTEIN_KINASE_ST"/>
    <property type="match status" value="1"/>
</dbReference>
<evidence type="ECO:0000256" key="8">
    <source>
        <dbReference type="ARBA" id="ARBA00022840"/>
    </source>
</evidence>
<keyword evidence="8 12" id="KW-0067">ATP-binding</keyword>
<dbReference type="AlphaFoldDB" id="A0AA38TCG6"/>
<accession>A0AA38TCG6</accession>
<keyword evidence="2" id="KW-0723">Serine/threonine-protein kinase</keyword>
<dbReference type="GO" id="GO:0005524">
    <property type="term" value="F:ATP binding"/>
    <property type="evidence" value="ECO:0007669"/>
    <property type="project" value="UniProtKB-UniRule"/>
</dbReference>
<evidence type="ECO:0000313" key="15">
    <source>
        <dbReference type="Proteomes" id="UP001172457"/>
    </source>
</evidence>
<dbReference type="InterPro" id="IPR008271">
    <property type="entry name" value="Ser/Thr_kinase_AS"/>
</dbReference>
<keyword evidence="5" id="KW-0812">Transmembrane</keyword>
<dbReference type="SUPFAM" id="SSF56112">
    <property type="entry name" value="Protein kinase-like (PK-like)"/>
    <property type="match status" value="2"/>
</dbReference>
<dbReference type="PANTHER" id="PTHR47989">
    <property type="entry name" value="OS01G0750732 PROTEIN"/>
    <property type="match status" value="1"/>
</dbReference>
<evidence type="ECO:0000313" key="14">
    <source>
        <dbReference type="EMBL" id="KAJ9552205.1"/>
    </source>
</evidence>
<dbReference type="PANTHER" id="PTHR47989:SF62">
    <property type="entry name" value="OS05G0423500 PROTEIN"/>
    <property type="match status" value="1"/>
</dbReference>
<organism evidence="14 15">
    <name type="scientific">Centaurea solstitialis</name>
    <name type="common">yellow star-thistle</name>
    <dbReference type="NCBI Taxonomy" id="347529"/>
    <lineage>
        <taxon>Eukaryota</taxon>
        <taxon>Viridiplantae</taxon>
        <taxon>Streptophyta</taxon>
        <taxon>Embryophyta</taxon>
        <taxon>Tracheophyta</taxon>
        <taxon>Spermatophyta</taxon>
        <taxon>Magnoliopsida</taxon>
        <taxon>eudicotyledons</taxon>
        <taxon>Gunneridae</taxon>
        <taxon>Pentapetalae</taxon>
        <taxon>asterids</taxon>
        <taxon>campanulids</taxon>
        <taxon>Asterales</taxon>
        <taxon>Asteraceae</taxon>
        <taxon>Carduoideae</taxon>
        <taxon>Cardueae</taxon>
        <taxon>Centaureinae</taxon>
        <taxon>Centaurea</taxon>
    </lineage>
</organism>
<evidence type="ECO:0000256" key="3">
    <source>
        <dbReference type="ARBA" id="ARBA00022553"/>
    </source>
</evidence>
<dbReference type="InterPro" id="IPR001245">
    <property type="entry name" value="Ser-Thr/Tyr_kinase_cat_dom"/>
</dbReference>
<keyword evidence="10" id="KW-0472">Membrane</keyword>
<dbReference type="Gene3D" id="1.10.510.10">
    <property type="entry name" value="Transferase(Phosphotransferase) domain 1"/>
    <property type="match status" value="2"/>
</dbReference>
<evidence type="ECO:0000256" key="6">
    <source>
        <dbReference type="ARBA" id="ARBA00022741"/>
    </source>
</evidence>
<dbReference type="Proteomes" id="UP001172457">
    <property type="component" value="Chromosome 4"/>
</dbReference>
<protein>
    <recommendedName>
        <fullName evidence="13">Protein kinase domain-containing protein</fullName>
    </recommendedName>
</protein>
<dbReference type="InterPro" id="IPR000719">
    <property type="entry name" value="Prot_kinase_dom"/>
</dbReference>
<dbReference type="EMBL" id="JARYMX010000004">
    <property type="protein sequence ID" value="KAJ9552205.1"/>
    <property type="molecule type" value="Genomic_DNA"/>
</dbReference>
<feature type="binding site" evidence="12">
    <location>
        <position position="65"/>
    </location>
    <ligand>
        <name>ATP</name>
        <dbReference type="ChEBI" id="CHEBI:30616"/>
    </ligand>
</feature>
<dbReference type="FunFam" id="1.10.510.10:FF:000146">
    <property type="entry name" value="LRR receptor-like serine/threonine-protein kinase IOS1"/>
    <property type="match status" value="1"/>
</dbReference>
<evidence type="ECO:0000259" key="13">
    <source>
        <dbReference type="PROSITE" id="PS50011"/>
    </source>
</evidence>
<evidence type="ECO:0000256" key="11">
    <source>
        <dbReference type="ARBA" id="ARBA00023170"/>
    </source>
</evidence>
<keyword evidence="9" id="KW-1133">Transmembrane helix</keyword>
<proteinExistence type="predicted"/>
<evidence type="ECO:0000256" key="4">
    <source>
        <dbReference type="ARBA" id="ARBA00022679"/>
    </source>
</evidence>
<sequence>MLPEISMEVEPSFLVSDQICQCFSHDQIVSATQNFDEALILGQGGFGKVYKGMIKDYSNTFVAIKRSNSMSNQGALQFRAEVEMLSRIRHCNLVSLIGYCNEGTEMALVYEYMPEGTLADHLHKPGVALSWLQLLKICIGAARGLDYLHTGTGTQHGIIHRDVKSSNILLDNNFAAKISDFGLAKIGPTNQTRTHVNTLVKGTFGYLDPHYVYTGELTRKTDVYSFGVLLLEVICGRPAVDRSLDEDQWGLAPWAQERIKQGKRNHIIDSRLRGQISSSCLKGFVRIASQCLHNQPNQRPRMTEIVGRLEIVLSLQEREGSSIAERGFMSKFWSFFQAKVESTASEGESSNKEGAQVNDALVTRGKAKVDLGHNDLSPLIQTSGREGDFSDKTGILKSFSYNVLKEATRNFRRDRLPGESSFGTVFKGWIDGTAIAVRRIKQRHHDSDYNWLAEISDLSKLNHPNLVKLIGYCIEEDYIFLIYDFMYEDSLEYHLFERDGNVDHLSWKQRIKVALGAAKGLAYLHNQEAKMIYSNIKPNSIFVDSDHNGKLSNFGLTEDVQGSGRDTFGTIEFAYFRYAAPEYIATGQVTPRSKTYSFGLVLLSKKIVDHNRPANERMLVDFARPYLTRNQGILQIIDPCIEGQCSSIVAMRFAMILNRCLSKIPGDRPTADEVVKALEELIDLQESAPTSTRKAVWKPPVIPATWSTSPARFFPARLFPSKPYLFRQPSARSHLFPAKLLARTTTFISDTHHLLRQRQSPPPTIFSGNVNFRHPPSSPATFINPSANSPAYSNPKTVVHCPKSSASLPEKMVVVGKSPEKMVVAGKS</sequence>
<dbReference type="GO" id="GO:0004674">
    <property type="term" value="F:protein serine/threonine kinase activity"/>
    <property type="evidence" value="ECO:0007669"/>
    <property type="project" value="UniProtKB-KW"/>
</dbReference>
<evidence type="ECO:0000256" key="7">
    <source>
        <dbReference type="ARBA" id="ARBA00022777"/>
    </source>
</evidence>
<keyword evidence="4" id="KW-0808">Transferase</keyword>
<evidence type="ECO:0000256" key="2">
    <source>
        <dbReference type="ARBA" id="ARBA00022527"/>
    </source>
</evidence>
<dbReference type="GO" id="GO:0016020">
    <property type="term" value="C:membrane"/>
    <property type="evidence" value="ECO:0007669"/>
    <property type="project" value="UniProtKB-SubCell"/>
</dbReference>
<evidence type="ECO:0000256" key="5">
    <source>
        <dbReference type="ARBA" id="ARBA00022692"/>
    </source>
</evidence>
<dbReference type="CDD" id="cd14066">
    <property type="entry name" value="STKc_IRAK"/>
    <property type="match status" value="1"/>
</dbReference>
<comment type="subcellular location">
    <subcellularLocation>
        <location evidence="1">Membrane</location>
        <topology evidence="1">Single-pass membrane protein</topology>
    </subcellularLocation>
</comment>
<keyword evidence="11" id="KW-0675">Receptor</keyword>
<evidence type="ECO:0000256" key="1">
    <source>
        <dbReference type="ARBA" id="ARBA00004167"/>
    </source>
</evidence>
<dbReference type="InterPro" id="IPR017441">
    <property type="entry name" value="Protein_kinase_ATP_BS"/>
</dbReference>
<gene>
    <name evidence="14" type="ORF">OSB04_016250</name>
</gene>